<feature type="transmembrane region" description="Helical" evidence="1">
    <location>
        <begin position="34"/>
        <end position="55"/>
    </location>
</feature>
<proteinExistence type="predicted"/>
<gene>
    <name evidence="2" type="ORF">EJ02DRAFT_459778</name>
</gene>
<reference evidence="2" key="1">
    <citation type="journal article" date="2020" name="Stud. Mycol.">
        <title>101 Dothideomycetes genomes: a test case for predicting lifestyles and emergence of pathogens.</title>
        <authorList>
            <person name="Haridas S."/>
            <person name="Albert R."/>
            <person name="Binder M."/>
            <person name="Bloem J."/>
            <person name="Labutti K."/>
            <person name="Salamov A."/>
            <person name="Andreopoulos B."/>
            <person name="Baker S."/>
            <person name="Barry K."/>
            <person name="Bills G."/>
            <person name="Bluhm B."/>
            <person name="Cannon C."/>
            <person name="Castanera R."/>
            <person name="Culley D."/>
            <person name="Daum C."/>
            <person name="Ezra D."/>
            <person name="Gonzalez J."/>
            <person name="Henrissat B."/>
            <person name="Kuo A."/>
            <person name="Liang C."/>
            <person name="Lipzen A."/>
            <person name="Lutzoni F."/>
            <person name="Magnuson J."/>
            <person name="Mondo S."/>
            <person name="Nolan M."/>
            <person name="Ohm R."/>
            <person name="Pangilinan J."/>
            <person name="Park H.-J."/>
            <person name="Ramirez L."/>
            <person name="Alfaro M."/>
            <person name="Sun H."/>
            <person name="Tritt A."/>
            <person name="Yoshinaga Y."/>
            <person name="Zwiers L.-H."/>
            <person name="Turgeon B."/>
            <person name="Goodwin S."/>
            <person name="Spatafora J."/>
            <person name="Crous P."/>
            <person name="Grigoriev I."/>
        </authorList>
    </citation>
    <scope>NUCLEOTIDE SEQUENCE</scope>
    <source>
        <strain evidence="2">CBS 161.51</strain>
    </source>
</reference>
<feature type="non-terminal residue" evidence="2">
    <location>
        <position position="1"/>
    </location>
</feature>
<dbReference type="EMBL" id="ML976209">
    <property type="protein sequence ID" value="KAF1936118.1"/>
    <property type="molecule type" value="Genomic_DNA"/>
</dbReference>
<name>A0A6A5S9H9_9PLEO</name>
<keyword evidence="1" id="KW-1133">Transmembrane helix</keyword>
<feature type="transmembrane region" description="Helical" evidence="1">
    <location>
        <begin position="75"/>
        <end position="97"/>
    </location>
</feature>
<protein>
    <submittedName>
        <fullName evidence="2">Uncharacterized protein</fullName>
    </submittedName>
</protein>
<keyword evidence="1" id="KW-0812">Transmembrane</keyword>
<keyword evidence="3" id="KW-1185">Reference proteome</keyword>
<evidence type="ECO:0000313" key="2">
    <source>
        <dbReference type="EMBL" id="KAF1936118.1"/>
    </source>
</evidence>
<sequence>DGKGLSPRCRERYKKYGNARPILDLYLQNLSIKAMLAAFFACVAVLAALFARVVSGTATFGGSVGVEVERRQCQAILYLPLPDLGCAGCLVCVCCIWDGKIWWV</sequence>
<evidence type="ECO:0000256" key="1">
    <source>
        <dbReference type="SAM" id="Phobius"/>
    </source>
</evidence>
<accession>A0A6A5S9H9</accession>
<keyword evidence="1" id="KW-0472">Membrane</keyword>
<dbReference type="Proteomes" id="UP000800038">
    <property type="component" value="Unassembled WGS sequence"/>
</dbReference>
<organism evidence="2 3">
    <name type="scientific">Clathrospora elynae</name>
    <dbReference type="NCBI Taxonomy" id="706981"/>
    <lineage>
        <taxon>Eukaryota</taxon>
        <taxon>Fungi</taxon>
        <taxon>Dikarya</taxon>
        <taxon>Ascomycota</taxon>
        <taxon>Pezizomycotina</taxon>
        <taxon>Dothideomycetes</taxon>
        <taxon>Pleosporomycetidae</taxon>
        <taxon>Pleosporales</taxon>
        <taxon>Diademaceae</taxon>
        <taxon>Clathrospora</taxon>
    </lineage>
</organism>
<dbReference type="AlphaFoldDB" id="A0A6A5S9H9"/>
<evidence type="ECO:0000313" key="3">
    <source>
        <dbReference type="Proteomes" id="UP000800038"/>
    </source>
</evidence>